<dbReference type="Pfam" id="PF13320">
    <property type="entry name" value="GH123_cat"/>
    <property type="match status" value="1"/>
</dbReference>
<evidence type="ECO:0000256" key="1">
    <source>
        <dbReference type="SAM" id="SignalP"/>
    </source>
</evidence>
<keyword evidence="1" id="KW-0732">Signal</keyword>
<dbReference type="RefSeq" id="WP_346756729.1">
    <property type="nucleotide sequence ID" value="NZ_JAUJEB010000001.1"/>
</dbReference>
<dbReference type="Pfam" id="PF22680">
    <property type="entry name" value="Glyco_hydro_123_N_2"/>
    <property type="match status" value="1"/>
</dbReference>
<feature type="signal peptide" evidence="1">
    <location>
        <begin position="1"/>
        <end position="21"/>
    </location>
</feature>
<dbReference type="InterPro" id="IPR025150">
    <property type="entry name" value="GH123_cat"/>
</dbReference>
<comment type="caution">
    <text evidence="4">The sequence shown here is derived from an EMBL/GenBank/DDBJ whole genome shotgun (WGS) entry which is preliminary data.</text>
</comment>
<reference evidence="4" key="1">
    <citation type="submission" date="2023-06" db="EMBL/GenBank/DDBJ databases">
        <title>Genomic of Agaribacillus aureum.</title>
        <authorList>
            <person name="Wang G."/>
        </authorList>
    </citation>
    <scope>NUCLEOTIDE SEQUENCE</scope>
    <source>
        <strain evidence="4">BMA12</strain>
    </source>
</reference>
<evidence type="ECO:0000259" key="2">
    <source>
        <dbReference type="Pfam" id="PF13320"/>
    </source>
</evidence>
<evidence type="ECO:0000313" key="4">
    <source>
        <dbReference type="EMBL" id="MDN5211395.1"/>
    </source>
</evidence>
<feature type="domain" description="Glycoside hydrolase 123 N-terminal" evidence="3">
    <location>
        <begin position="69"/>
        <end position="207"/>
    </location>
</feature>
<organism evidence="4 5">
    <name type="scientific">Agaribacillus aureus</name>
    <dbReference type="NCBI Taxonomy" id="3051825"/>
    <lineage>
        <taxon>Bacteria</taxon>
        <taxon>Pseudomonadati</taxon>
        <taxon>Bacteroidota</taxon>
        <taxon>Cytophagia</taxon>
        <taxon>Cytophagales</taxon>
        <taxon>Splendidivirgaceae</taxon>
        <taxon>Agaribacillus</taxon>
    </lineage>
</organism>
<dbReference type="EMBL" id="JAUJEB010000001">
    <property type="protein sequence ID" value="MDN5211395.1"/>
    <property type="molecule type" value="Genomic_DNA"/>
</dbReference>
<evidence type="ECO:0000259" key="3">
    <source>
        <dbReference type="Pfam" id="PF22680"/>
    </source>
</evidence>
<keyword evidence="5" id="KW-1185">Reference proteome</keyword>
<feature type="chain" id="PRO_5046272983" evidence="1">
    <location>
        <begin position="22"/>
        <end position="606"/>
    </location>
</feature>
<evidence type="ECO:0000313" key="5">
    <source>
        <dbReference type="Proteomes" id="UP001172083"/>
    </source>
</evidence>
<sequence>MMKFVYMNFAFFLLAVFVISACGHQKKAEIAIQAKKENEKKYLSYEEPADPDSTDLSEWHAVTGLKAGFGNVDTRYTRSQPPAVDPENLSWTTYAWKGERVHTQLLLWSDAAIDNLRVEWQSLKNADGGEISSEYLKARFVRYLLTDEFAEGCGYRKPEDFKVALVADAIDEVGEMDLKAKTTRPIWVSVDVPRDVPAGSYQGKLMVYTGDQMAIEGAISVTVANAVLPSPSEWDYHLDLWQNPYAVARFHDVALWSEEHLAYMKPLLSMLADAGQKVITTSLIDKPWNGQTEDPFGAMINWTKLEDGNWEYDYTIFDKWVAFSEQCGITRQINCYSMIPWGNKFFYFDQAKNSRDSIIAEPGSEAYAAHWKPFLLDFAKHLREKNWFDKTTIAMDERPMEAMQGAINLVKSTVPEMKVSLAGAYHEEIQEAIYDLCIASGEVMPKAVMENRISQGKPTTYYTCCVEPYPNNFTFSPPAESTWQAWHAAHKGYTGYLRWAYNSWVKDPLLDSRFRSWPAGDTYMVYPEARTSIRFERMREGIQDYVKIALLRKKLENSKETTAGQHLETLNEHLRKYEISALENNAAGNMINEGKSILRKISETVY</sequence>
<dbReference type="InterPro" id="IPR053850">
    <property type="entry name" value="Glyco_hydro_123_N_2"/>
</dbReference>
<protein>
    <submittedName>
        <fullName evidence="4">DUF4091 domain-containing protein</fullName>
    </submittedName>
</protein>
<name>A0ABT8L125_9BACT</name>
<feature type="domain" description="Glycoside hydrolase 123 catalytic" evidence="2">
    <location>
        <begin position="241"/>
        <end position="551"/>
    </location>
</feature>
<proteinExistence type="predicted"/>
<gene>
    <name evidence="4" type="ORF">QQ020_05015</name>
</gene>
<accession>A0ABT8L125</accession>
<dbReference type="Proteomes" id="UP001172083">
    <property type="component" value="Unassembled WGS sequence"/>
</dbReference>
<dbReference type="PROSITE" id="PS51257">
    <property type="entry name" value="PROKAR_LIPOPROTEIN"/>
    <property type="match status" value="1"/>
</dbReference>